<reference evidence="4 5" key="1">
    <citation type="submission" date="2016-11" db="EMBL/GenBank/DDBJ databases">
        <title>Trade-off between light-utilization and light-protection in marine flavobacteria.</title>
        <authorList>
            <person name="Kumagai Y."/>
        </authorList>
    </citation>
    <scope>NUCLEOTIDE SEQUENCE [LARGE SCALE GENOMIC DNA]</scope>
    <source>
        <strain evidence="4 5">ATCC 700397</strain>
    </source>
</reference>
<feature type="domain" description="Imelysin-like" evidence="3">
    <location>
        <begin position="46"/>
        <end position="344"/>
    </location>
</feature>
<comment type="subcellular location">
    <subcellularLocation>
        <location evidence="1">Cell envelope</location>
    </subcellularLocation>
</comment>
<comment type="caution">
    <text evidence="4">The sequence shown here is derived from an EMBL/GenBank/DDBJ whole genome shotgun (WGS) entry which is preliminary data.</text>
</comment>
<accession>A0A2S7KX07</accession>
<dbReference type="InterPro" id="IPR034984">
    <property type="entry name" value="Imelysin-like_IPPA"/>
</dbReference>
<keyword evidence="2" id="KW-0732">Signal</keyword>
<dbReference type="RefSeq" id="WP_104809280.1">
    <property type="nucleotide sequence ID" value="NZ_MQUA01000013.1"/>
</dbReference>
<dbReference type="OrthoDB" id="650514at2"/>
<dbReference type="InterPro" id="IPR038352">
    <property type="entry name" value="Imelysin_sf"/>
</dbReference>
<dbReference type="Pfam" id="PF09375">
    <property type="entry name" value="Peptidase_M75"/>
    <property type="match status" value="1"/>
</dbReference>
<dbReference type="AlphaFoldDB" id="A0A2S7KX07"/>
<dbReference type="InterPro" id="IPR018976">
    <property type="entry name" value="Imelysin-like"/>
</dbReference>
<evidence type="ECO:0000313" key="4">
    <source>
        <dbReference type="EMBL" id="PQB07043.1"/>
    </source>
</evidence>
<protein>
    <submittedName>
        <fullName evidence="4">Peptidase M75 superfamily protein</fullName>
    </submittedName>
</protein>
<gene>
    <name evidence="4" type="ORF">BST83_07700</name>
</gene>
<evidence type="ECO:0000259" key="3">
    <source>
        <dbReference type="Pfam" id="PF09375"/>
    </source>
</evidence>
<keyword evidence="5" id="KW-1185">Reference proteome</keyword>
<sequence>MFRKFSLFFVSIITLSGCSSSEEKAVIAADSFDRSTLLENIADNIIIPAYEDFSIKMSALKTSGETFTTTTTQTNLAALRASWFAAYKTWQHIEMFNIGKAEEIQFSFYMNIYPLTVKDVEDNISNGNYDLNSLNNQDAQGFPALDYLLYGVADTDATILEKYSTGVNKENYKKYITAVLNQMNTLSIQVVLDFKAQRNTFVNNTSNTLTGSVNELINDYIFYYEKRVRAGKFGIPAGVFSSNPLPEKVEAFYKNDISKELSLEALTAVENLFEGKHYTTVTKGVSLKDYLIKLNRADIATAISSQFESAKAEVNKLNNSFSIQINSDNTAMTKSYDELQKAVVLLKVDMLQAFNVSVDYVDADGD</sequence>
<evidence type="ECO:0000256" key="2">
    <source>
        <dbReference type="ARBA" id="ARBA00022729"/>
    </source>
</evidence>
<dbReference type="CDD" id="cd14659">
    <property type="entry name" value="Imelysin-like_IPPA"/>
    <property type="match status" value="1"/>
</dbReference>
<dbReference type="Gene3D" id="1.20.1420.20">
    <property type="entry name" value="M75 peptidase, HXXE motif"/>
    <property type="match status" value="1"/>
</dbReference>
<evidence type="ECO:0000313" key="5">
    <source>
        <dbReference type="Proteomes" id="UP000239522"/>
    </source>
</evidence>
<name>A0A2S7KX07_9FLAO</name>
<dbReference type="Proteomes" id="UP000239522">
    <property type="component" value="Unassembled WGS sequence"/>
</dbReference>
<dbReference type="EMBL" id="MQUA01000013">
    <property type="protein sequence ID" value="PQB07043.1"/>
    <property type="molecule type" value="Genomic_DNA"/>
</dbReference>
<dbReference type="PROSITE" id="PS51257">
    <property type="entry name" value="PROKAR_LIPOPROTEIN"/>
    <property type="match status" value="1"/>
</dbReference>
<dbReference type="GO" id="GO:0030313">
    <property type="term" value="C:cell envelope"/>
    <property type="evidence" value="ECO:0007669"/>
    <property type="project" value="UniProtKB-SubCell"/>
</dbReference>
<organism evidence="4 5">
    <name type="scientific">Polaribacter filamentus</name>
    <dbReference type="NCBI Taxonomy" id="53483"/>
    <lineage>
        <taxon>Bacteria</taxon>
        <taxon>Pseudomonadati</taxon>
        <taxon>Bacteroidota</taxon>
        <taxon>Flavobacteriia</taxon>
        <taxon>Flavobacteriales</taxon>
        <taxon>Flavobacteriaceae</taxon>
    </lineage>
</organism>
<evidence type="ECO:0000256" key="1">
    <source>
        <dbReference type="ARBA" id="ARBA00004196"/>
    </source>
</evidence>
<proteinExistence type="predicted"/>